<evidence type="ECO:0000256" key="2">
    <source>
        <dbReference type="ARBA" id="ARBA00022729"/>
    </source>
</evidence>
<evidence type="ECO:0000313" key="5">
    <source>
        <dbReference type="EMBL" id="MBC4018980.1"/>
    </source>
</evidence>
<evidence type="ECO:0000259" key="4">
    <source>
        <dbReference type="Pfam" id="PF13458"/>
    </source>
</evidence>
<proteinExistence type="inferred from homology"/>
<dbReference type="AlphaFoldDB" id="A0A9X0R3H6"/>
<gene>
    <name evidence="5" type="ORF">H7965_27450</name>
</gene>
<evidence type="ECO:0000313" key="6">
    <source>
        <dbReference type="Proteomes" id="UP000600101"/>
    </source>
</evidence>
<accession>A0A9X0R3H6</accession>
<dbReference type="InterPro" id="IPR028082">
    <property type="entry name" value="Peripla_BP_I"/>
</dbReference>
<dbReference type="EMBL" id="JACOMF010000101">
    <property type="protein sequence ID" value="MBC4018980.1"/>
    <property type="molecule type" value="Genomic_DNA"/>
</dbReference>
<dbReference type="SUPFAM" id="SSF53822">
    <property type="entry name" value="Periplasmic binding protein-like I"/>
    <property type="match status" value="1"/>
</dbReference>
<reference evidence="5" key="1">
    <citation type="submission" date="2020-08" db="EMBL/GenBank/DDBJ databases">
        <authorList>
            <person name="Hu Y."/>
            <person name="Nguyen S.V."/>
            <person name="Li F."/>
            <person name="Fanning S."/>
        </authorList>
    </citation>
    <scope>NUCLEOTIDE SEQUENCE</scope>
    <source>
        <strain evidence="5">SYSU D8009</strain>
    </source>
</reference>
<dbReference type="InterPro" id="IPR028081">
    <property type="entry name" value="Leu-bd"/>
</dbReference>
<evidence type="ECO:0000256" key="1">
    <source>
        <dbReference type="ARBA" id="ARBA00010062"/>
    </source>
</evidence>
<keyword evidence="3" id="KW-0029">Amino-acid transport</keyword>
<comment type="similarity">
    <text evidence="1">Belongs to the leucine-binding protein family.</text>
</comment>
<keyword evidence="2" id="KW-0732">Signal</keyword>
<dbReference type="InterPro" id="IPR051010">
    <property type="entry name" value="BCAA_transport"/>
</dbReference>
<name>A0A9X0R3H6_9PROT</name>
<dbReference type="RefSeq" id="WP_186773720.1">
    <property type="nucleotide sequence ID" value="NZ_JACOMF010000101.1"/>
</dbReference>
<feature type="domain" description="Leucine-binding protein" evidence="4">
    <location>
        <begin position="30"/>
        <end position="371"/>
    </location>
</feature>
<dbReference type="CDD" id="cd06327">
    <property type="entry name" value="PBP1_SBP-like"/>
    <property type="match status" value="1"/>
</dbReference>
<comment type="caution">
    <text evidence="5">The sequence shown here is derived from an EMBL/GenBank/DDBJ whole genome shotgun (WGS) entry which is preliminary data.</text>
</comment>
<dbReference type="Pfam" id="PF13458">
    <property type="entry name" value="Peripla_BP_6"/>
    <property type="match status" value="1"/>
</dbReference>
<protein>
    <submittedName>
        <fullName evidence="5">ABC transporter substrate-binding protein</fullName>
    </submittedName>
</protein>
<dbReference type="Proteomes" id="UP000600101">
    <property type="component" value="Unassembled WGS sequence"/>
</dbReference>
<keyword evidence="3" id="KW-0813">Transport</keyword>
<evidence type="ECO:0000256" key="3">
    <source>
        <dbReference type="ARBA" id="ARBA00022970"/>
    </source>
</evidence>
<organism evidence="5 6">
    <name type="scientific">Siccirubricoccus deserti</name>
    <dbReference type="NCBI Taxonomy" id="2013562"/>
    <lineage>
        <taxon>Bacteria</taxon>
        <taxon>Pseudomonadati</taxon>
        <taxon>Pseudomonadota</taxon>
        <taxon>Alphaproteobacteria</taxon>
        <taxon>Acetobacterales</taxon>
        <taxon>Roseomonadaceae</taxon>
        <taxon>Siccirubricoccus</taxon>
    </lineage>
</organism>
<dbReference type="PANTHER" id="PTHR30483">
    <property type="entry name" value="LEUCINE-SPECIFIC-BINDING PROTEIN"/>
    <property type="match status" value="1"/>
</dbReference>
<dbReference type="PANTHER" id="PTHR30483:SF6">
    <property type="entry name" value="PERIPLASMIC BINDING PROTEIN OF ABC TRANSPORTER FOR NATURAL AMINO ACIDS"/>
    <property type="match status" value="1"/>
</dbReference>
<dbReference type="Gene3D" id="3.40.50.2300">
    <property type="match status" value="2"/>
</dbReference>
<keyword evidence="6" id="KW-1185">Reference proteome</keyword>
<sequence>MTLTRRGLMGAGALALTGPTVGRAQPARQKIRLGIITDLSGPNKDNSEPSMACCRQAIQDFGAAELGIDVDVLIADHQNKGDIASGIARRWFDEEGVDCLVDVSTSTTALAVNSVARAKNKVMLVVGAATSELTGAQCSPNTIHWSYDTYMLSKASTAAIMGQGSQNWFFLAADYAFGQAMVRDATNFVTGGGGKVSGRIFYPFPGTTDFSAFLLQAQASGAKVLALCQTGADTYNTLKQVREFGIDRRMRTVTLLMYATEVHRLGLDAMQGILLTESFYWDANNRTRAFMERIKPKTNHNWPSSASAGVYSDTLHYLKAAADMGVAAAKADGAAAVARMRAMPTDDDVHGVGRIRPDGRKIHDAYLLQVKTPSESRGGWDLMKVSAVIPAEEAFRPISAGGCPLIG</sequence>
<dbReference type="GO" id="GO:0006865">
    <property type="term" value="P:amino acid transport"/>
    <property type="evidence" value="ECO:0007669"/>
    <property type="project" value="UniProtKB-KW"/>
</dbReference>